<dbReference type="EMBL" id="BAABUJ010000004">
    <property type="protein sequence ID" value="GAA5795342.1"/>
    <property type="molecule type" value="Genomic_DNA"/>
</dbReference>
<gene>
    <name evidence="1" type="ORF">HPULCUR_000698</name>
</gene>
<protein>
    <recommendedName>
        <fullName evidence="3">DUF38 domain-containing protein</fullName>
    </recommendedName>
</protein>
<sequence>MNQYGFDSCTREYKVSYPHLKVLPPPGPYNEEPYVDTVLSFKNSLTSLRISGDDSLAVYRTLCDQLDQFKSLQRLTFVIRSYTGLTHFEDLVDKCPHLKELNFKVYINAIQRTNEPEPEPMILPRPDIHKLECDWKLICTESQLEYVMHKFTNIQRLSVYANGPEEPEVSGPTLIKFIQYVISTPVFTLEIFVRNEDLLDIFIDAIPDTEGKASRSIDRLYDILQLCPLLEEFKISFASSILANHRESKYPSLKKLSILGVEPSKSLRFLNSLSLNLPNLREFSLGFSYYDSNTGPIVINMPHSSLDSLTWHVVASDVEVYIKLKTESGLRYYYWNRLVVLSVDESCYLFVTQNVRFDINCKYLKELGIIVNYNGDHYCCIF</sequence>
<dbReference type="Proteomes" id="UP001476247">
    <property type="component" value="Unassembled WGS sequence"/>
</dbReference>
<proteinExistence type="predicted"/>
<evidence type="ECO:0008006" key="3">
    <source>
        <dbReference type="Google" id="ProtNLM"/>
    </source>
</evidence>
<evidence type="ECO:0000313" key="2">
    <source>
        <dbReference type="Proteomes" id="UP001476247"/>
    </source>
</evidence>
<reference evidence="1 2" key="1">
    <citation type="submission" date="2024-04" db="EMBL/GenBank/DDBJ databases">
        <title>genome sequences of Mucor flavus KT1a and Helicostylum pulchrum KT1b strains isolation_sourced from the surface of a dry-aged beef.</title>
        <authorList>
            <person name="Toyotome T."/>
            <person name="Hosono M."/>
            <person name="Torimaru M."/>
            <person name="Fukuda K."/>
            <person name="Mikami N."/>
        </authorList>
    </citation>
    <scope>NUCLEOTIDE SEQUENCE [LARGE SCALE GENOMIC DNA]</scope>
    <source>
        <strain evidence="1 2">KT1b</strain>
    </source>
</reference>
<keyword evidence="2" id="KW-1185">Reference proteome</keyword>
<name>A0ABP9XKK8_9FUNG</name>
<comment type="caution">
    <text evidence="1">The sequence shown here is derived from an EMBL/GenBank/DDBJ whole genome shotgun (WGS) entry which is preliminary data.</text>
</comment>
<dbReference type="SUPFAM" id="SSF52047">
    <property type="entry name" value="RNI-like"/>
    <property type="match status" value="1"/>
</dbReference>
<dbReference type="Gene3D" id="3.80.10.10">
    <property type="entry name" value="Ribonuclease Inhibitor"/>
    <property type="match status" value="1"/>
</dbReference>
<evidence type="ECO:0000313" key="1">
    <source>
        <dbReference type="EMBL" id="GAA5795342.1"/>
    </source>
</evidence>
<dbReference type="InterPro" id="IPR032675">
    <property type="entry name" value="LRR_dom_sf"/>
</dbReference>
<organism evidence="1 2">
    <name type="scientific">Helicostylum pulchrum</name>
    <dbReference type="NCBI Taxonomy" id="562976"/>
    <lineage>
        <taxon>Eukaryota</taxon>
        <taxon>Fungi</taxon>
        <taxon>Fungi incertae sedis</taxon>
        <taxon>Mucoromycota</taxon>
        <taxon>Mucoromycotina</taxon>
        <taxon>Mucoromycetes</taxon>
        <taxon>Mucorales</taxon>
        <taxon>Mucorineae</taxon>
        <taxon>Mucoraceae</taxon>
        <taxon>Helicostylum</taxon>
    </lineage>
</organism>
<accession>A0ABP9XKK8</accession>